<keyword evidence="2" id="KW-1185">Reference proteome</keyword>
<evidence type="ECO:0000313" key="1">
    <source>
        <dbReference type="EMBL" id="WAJ29660.1"/>
    </source>
</evidence>
<evidence type="ECO:0000313" key="2">
    <source>
        <dbReference type="Proteomes" id="UP001163223"/>
    </source>
</evidence>
<sequence length="129" mass="13507">MTLRVESTPLVPAKSRGLAHLLASAGYSLAGLRRLLAEPAFRQEVCLGTVLLALLLLARAPLAALLLQGVLLLALAAAEALNTAIELIVDRLSPEFSIFAKQAKDLGSFAVFCLLAANLGYTALALIQA</sequence>
<organism evidence="1 2">
    <name type="scientific">Antarcticirhabdus aurantiaca</name>
    <dbReference type="NCBI Taxonomy" id="2606717"/>
    <lineage>
        <taxon>Bacteria</taxon>
        <taxon>Pseudomonadati</taxon>
        <taxon>Pseudomonadota</taxon>
        <taxon>Alphaproteobacteria</taxon>
        <taxon>Hyphomicrobiales</taxon>
        <taxon>Aurantimonadaceae</taxon>
        <taxon>Antarcticirhabdus</taxon>
    </lineage>
</organism>
<keyword evidence="1" id="KW-0808">Transferase</keyword>
<keyword evidence="1" id="KW-0418">Kinase</keyword>
<dbReference type="EC" id="2.7.1.107" evidence="1"/>
<protein>
    <submittedName>
        <fullName evidence="1">Diacylglycerol kinase</fullName>
        <ecNumber evidence="1">2.7.1.107</ecNumber>
    </submittedName>
</protein>
<gene>
    <name evidence="1" type="ORF">OXU80_05370</name>
</gene>
<dbReference type="EMBL" id="CP113520">
    <property type="protein sequence ID" value="WAJ29660.1"/>
    <property type="molecule type" value="Genomic_DNA"/>
</dbReference>
<name>A0ACD4NSM4_9HYPH</name>
<dbReference type="Proteomes" id="UP001163223">
    <property type="component" value="Chromosome"/>
</dbReference>
<accession>A0ACD4NSM4</accession>
<reference evidence="1" key="1">
    <citation type="submission" date="2022-11" db="EMBL/GenBank/DDBJ databases">
        <title>beta-Carotene-producing bacterium, Jeongeuplla avenae sp. nov., alleviates the salt stress of Arabidopsis seedlings.</title>
        <authorList>
            <person name="Jiang L."/>
            <person name="Lee J."/>
        </authorList>
    </citation>
    <scope>NUCLEOTIDE SEQUENCE</scope>
    <source>
        <strain evidence="1">DY_R2A_6</strain>
    </source>
</reference>
<proteinExistence type="predicted"/>